<reference evidence="4" key="1">
    <citation type="submission" date="2020-06" db="EMBL/GenBank/DDBJ databases">
        <authorList>
            <consortium name="Plant Systems Biology data submission"/>
        </authorList>
    </citation>
    <scope>NUCLEOTIDE SEQUENCE</scope>
    <source>
        <strain evidence="4">D6</strain>
    </source>
</reference>
<protein>
    <recommendedName>
        <fullName evidence="2">Vacuolar protein sorting-associated protein 51 homolog</fullName>
    </recommendedName>
</protein>
<dbReference type="GO" id="GO:0007030">
    <property type="term" value="P:Golgi organization"/>
    <property type="evidence" value="ECO:0007669"/>
    <property type="project" value="UniProtKB-UniRule"/>
</dbReference>
<feature type="region of interest" description="Disordered" evidence="3">
    <location>
        <begin position="1"/>
        <end position="21"/>
    </location>
</feature>
<dbReference type="Proteomes" id="UP001153069">
    <property type="component" value="Unassembled WGS sequence"/>
</dbReference>
<keyword evidence="2" id="KW-0653">Protein transport</keyword>
<dbReference type="OrthoDB" id="203678at2759"/>
<evidence type="ECO:0000256" key="3">
    <source>
        <dbReference type="SAM" id="MobiDB-lite"/>
    </source>
</evidence>
<proteinExistence type="inferred from homology"/>
<evidence type="ECO:0000313" key="4">
    <source>
        <dbReference type="EMBL" id="CAB9521305.1"/>
    </source>
</evidence>
<dbReference type="GO" id="GO:0032456">
    <property type="term" value="P:endocytic recycling"/>
    <property type="evidence" value="ECO:0007669"/>
    <property type="project" value="TreeGrafter"/>
</dbReference>
<comment type="caution">
    <text evidence="4">The sequence shown here is derived from an EMBL/GenBank/DDBJ whole genome shotgun (WGS) entry which is preliminary data.</text>
</comment>
<keyword evidence="5" id="KW-1185">Reference proteome</keyword>
<dbReference type="GO" id="GO:0015031">
    <property type="term" value="P:protein transport"/>
    <property type="evidence" value="ECO:0007669"/>
    <property type="project" value="UniProtKB-UniRule"/>
</dbReference>
<dbReference type="PANTHER" id="PTHR15954">
    <property type="entry name" value="VACUOLAR PROTEIN SORTING-ASSOCIATED PROTEIN 51 HOMOLOG"/>
    <property type="match status" value="1"/>
</dbReference>
<feature type="compositionally biased region" description="Polar residues" evidence="3">
    <location>
        <begin position="41"/>
        <end position="57"/>
    </location>
</feature>
<dbReference type="GO" id="GO:1990745">
    <property type="term" value="C:EARP complex"/>
    <property type="evidence" value="ECO:0007669"/>
    <property type="project" value="TreeGrafter"/>
</dbReference>
<dbReference type="GO" id="GO:0006869">
    <property type="term" value="P:lipid transport"/>
    <property type="evidence" value="ECO:0007669"/>
    <property type="project" value="UniProtKB-UniRule"/>
</dbReference>
<dbReference type="Pfam" id="PF08700">
    <property type="entry name" value="VPS51_Exo84_N"/>
    <property type="match status" value="1"/>
</dbReference>
<comment type="subcellular location">
    <subcellularLocation>
        <location evidence="2">Golgi apparatus</location>
        <location evidence="2">trans-Golgi network</location>
    </subcellularLocation>
</comment>
<dbReference type="GO" id="GO:0042147">
    <property type="term" value="P:retrograde transport, endosome to Golgi"/>
    <property type="evidence" value="ECO:0007669"/>
    <property type="project" value="UniProtKB-UniRule"/>
</dbReference>
<keyword evidence="2" id="KW-0333">Golgi apparatus</keyword>
<feature type="compositionally biased region" description="Polar residues" evidence="3">
    <location>
        <begin position="289"/>
        <end position="298"/>
    </location>
</feature>
<evidence type="ECO:0000256" key="2">
    <source>
        <dbReference type="RuleBase" id="RU368010"/>
    </source>
</evidence>
<keyword evidence="2" id="KW-0813">Transport</keyword>
<feature type="compositionally biased region" description="Acidic residues" evidence="3">
    <location>
        <begin position="1"/>
        <end position="13"/>
    </location>
</feature>
<sequence length="1000" mass="109777">MDDGSSSDSDDEFLTVGNKNSGNVDREALVRKKLLESFYGQSADSDSAGQRSRTSLADTKKLGQVQGSRGLGHASVNNSADTKDLDSPYFDVESHTSSHIIGSSVHELLELDEQLTLQVRTLDSTTQNMVYENYSKFIIATDAVKSVGVSVQANKEGLERLSKGMDMISSTSQAVEEDLGSLRDAVAEKIRVKRLLTRLDALLKLPETLREQIKDGRFREAARSFCRSTNILRMHSEGFESLQKIETECSAILFEMVKNMKRKLRHWSGQDHSIAMLESTSEDNDDNLESQNSESFDSLDSEGFQEPPKSIQEIFECSGTLALLMKEKGRSDVDPGLTSSECQEMSITASSRFLERLLDLHQLEIQEAAMNASALPRSVDDSPGDFESDLRPTVHPIPTLVLDGILQTAALFRMSFRDDTREQGHTGEPDRLGEFVDEAYTSFLSHVKSILLEHSLGVQQSSLESREGDQEGESGETYGDIAGAMSTLLLAVRELASALSLPEVGVSSDIAAGLVEQAQDLAGSVTNARVDRMFHELQLRVLKDCLAPFVERITGAGEDQKAQICAIAVSDSMQLLDDTVRSVFSGREDLGASVDLPALKQSIQASTSRFASWLAGSFEVLAGCDSSDWYFSFEACATSLAPDEGNMAERSGGDLSARLNAVGKEDVTELSTQYDALASKVDAALQDLVADLDAKSPYLNHFELALLLWEMCRNCERVFVDTIKLSMDTNVGGGKKGRASGLFPIDDHKKNVVLTQHERAASDRFRLAGSRILVLYCSNQGFDAAQQVCLALRANTSADPEPFPDRPNAGVCRALEIAKKTSIECSNLFGETQRAGPLPDFTNVTPVSQPLLGRNTSPIKGLQLDVERMFQEKIEVYPHPSEELDSSRDSVLALFFRVMIKAIAEETRHYSFTPGAYIGLLVDLEFLRDMIPHYLSESFDVQGSNACGSLYSLLTDTLNSARDRCDDEDAIGNDDIIRLARTALRDFMKLDSSHSFIVVP</sequence>
<evidence type="ECO:0000256" key="1">
    <source>
        <dbReference type="ARBA" id="ARBA00006080"/>
    </source>
</evidence>
<evidence type="ECO:0000313" key="5">
    <source>
        <dbReference type="Proteomes" id="UP001153069"/>
    </source>
</evidence>
<keyword evidence="2" id="KW-0445">Lipid transport</keyword>
<dbReference type="PANTHER" id="PTHR15954:SF4">
    <property type="entry name" value="VACUOLAR PROTEIN SORTING-ASSOCIATED PROTEIN 51 HOMOLOG"/>
    <property type="match status" value="1"/>
</dbReference>
<accession>A0A9N8HQN8</accession>
<gene>
    <name evidence="4" type="ORF">SEMRO_1183_G250040.1</name>
</gene>
<dbReference type="AlphaFoldDB" id="A0A9N8HQN8"/>
<dbReference type="GO" id="GO:0016020">
    <property type="term" value="C:membrane"/>
    <property type="evidence" value="ECO:0007669"/>
    <property type="project" value="TreeGrafter"/>
</dbReference>
<dbReference type="GO" id="GO:0005829">
    <property type="term" value="C:cytosol"/>
    <property type="evidence" value="ECO:0007669"/>
    <property type="project" value="GOC"/>
</dbReference>
<feature type="region of interest" description="Disordered" evidence="3">
    <location>
        <begin position="41"/>
        <end position="80"/>
    </location>
</feature>
<dbReference type="EMBL" id="CAICTM010001181">
    <property type="protein sequence ID" value="CAB9521305.1"/>
    <property type="molecule type" value="Genomic_DNA"/>
</dbReference>
<dbReference type="InterPro" id="IPR014812">
    <property type="entry name" value="Vps51"/>
</dbReference>
<dbReference type="GO" id="GO:0007041">
    <property type="term" value="P:lysosomal transport"/>
    <property type="evidence" value="ECO:0007669"/>
    <property type="project" value="TreeGrafter"/>
</dbReference>
<dbReference type="GO" id="GO:0000938">
    <property type="term" value="C:GARP complex"/>
    <property type="evidence" value="ECO:0007669"/>
    <property type="project" value="UniProtKB-UniRule"/>
</dbReference>
<organism evidence="4 5">
    <name type="scientific">Seminavis robusta</name>
    <dbReference type="NCBI Taxonomy" id="568900"/>
    <lineage>
        <taxon>Eukaryota</taxon>
        <taxon>Sar</taxon>
        <taxon>Stramenopiles</taxon>
        <taxon>Ochrophyta</taxon>
        <taxon>Bacillariophyta</taxon>
        <taxon>Bacillariophyceae</taxon>
        <taxon>Bacillariophycidae</taxon>
        <taxon>Naviculales</taxon>
        <taxon>Naviculaceae</taxon>
        <taxon>Seminavis</taxon>
    </lineage>
</organism>
<name>A0A9N8HQN8_9STRA</name>
<feature type="region of interest" description="Disordered" evidence="3">
    <location>
        <begin position="281"/>
        <end position="305"/>
    </location>
</feature>
<comment type="subunit">
    <text evidence="2">Component of the Golgi-associated retrograde protein (GARP) complex.</text>
</comment>
<comment type="similarity">
    <text evidence="1 2">Belongs to the VPS51 family.</text>
</comment>
<dbReference type="GO" id="GO:0048193">
    <property type="term" value="P:Golgi vesicle transport"/>
    <property type="evidence" value="ECO:0007669"/>
    <property type="project" value="TreeGrafter"/>
</dbReference>
<comment type="function">
    <text evidence="2">Acts as component of the GARP complex that is involved in retrograde transport from early and late endosomes to the trans-Golgi network (TGN).</text>
</comment>